<dbReference type="GO" id="GO:0046872">
    <property type="term" value="F:metal ion binding"/>
    <property type="evidence" value="ECO:0007669"/>
    <property type="project" value="UniProtKB-KW"/>
</dbReference>
<evidence type="ECO:0000256" key="8">
    <source>
        <dbReference type="ARBA" id="ARBA00022801"/>
    </source>
</evidence>
<comment type="cofactor">
    <cofactor evidence="2">
        <name>Mg(2+)</name>
        <dbReference type="ChEBI" id="CHEBI:18420"/>
    </cofactor>
</comment>
<evidence type="ECO:0000256" key="4">
    <source>
        <dbReference type="ARBA" id="ARBA00008236"/>
    </source>
</evidence>
<dbReference type="Pfam" id="PF02073">
    <property type="entry name" value="Peptidase_M29"/>
    <property type="match status" value="1"/>
</dbReference>
<dbReference type="InterPro" id="IPR000787">
    <property type="entry name" value="Peptidase_M29"/>
</dbReference>
<keyword evidence="6" id="KW-0645">Protease</keyword>
<dbReference type="InterPro" id="IPR052170">
    <property type="entry name" value="M29_Exopeptidase"/>
</dbReference>
<dbReference type="GO" id="GO:0004177">
    <property type="term" value="F:aminopeptidase activity"/>
    <property type="evidence" value="ECO:0007669"/>
    <property type="project" value="UniProtKB-KW"/>
</dbReference>
<sequence>MSNINNEKLAKIVVEYSLEVEKGHQVALIGPSFAKDLFQALYVEILKAGAHLLYLPRLEGMREIFFNYASDEQLSFVNYVERILNKKIDGLIQIHADYNTRKLSSVNPEKLGKFASSPERVELLKVFEHRAAIGEMKWVIVPYPCHAYAQEADMDLFTYTNFVNKSLFLDKEDPIKEWRQMKAEQDKIISFLNRVEKIQIIGEDTDLTLKVKGRKWENASGQNNLPDGEVFTSPIEESASGHIRFTYPGIYYGREIEDIYLEFKEGEVVSLKAEKGEDLLKELLKIENANKLGELAIGTNFGVTQFTKNMLFDEKIGGTLHLALGFGFEECGSKNKSAIHWDILKDMKSPGSKILADDTVIYEEGEWKIKTL</sequence>
<comment type="caution">
    <text evidence="10">The sequence shown here is derived from an EMBL/GenBank/DDBJ whole genome shotgun (WGS) entry which is preliminary data.</text>
</comment>
<dbReference type="AlphaFoldDB" id="A0A0F9NR20"/>
<keyword evidence="8" id="KW-0378">Hydrolase</keyword>
<dbReference type="PANTHER" id="PTHR34448">
    <property type="entry name" value="AMINOPEPTIDASE"/>
    <property type="match status" value="1"/>
</dbReference>
<evidence type="ECO:0000256" key="3">
    <source>
        <dbReference type="ARBA" id="ARBA00001947"/>
    </source>
</evidence>
<evidence type="ECO:0000256" key="5">
    <source>
        <dbReference type="ARBA" id="ARBA00022438"/>
    </source>
</evidence>
<name>A0A0F9NR20_9ZZZZ</name>
<comment type="cofactor">
    <cofactor evidence="3">
        <name>Zn(2+)</name>
        <dbReference type="ChEBI" id="CHEBI:29105"/>
    </cofactor>
</comment>
<evidence type="ECO:0000256" key="9">
    <source>
        <dbReference type="ARBA" id="ARBA00023049"/>
    </source>
</evidence>
<dbReference type="InterPro" id="IPR035097">
    <property type="entry name" value="M29_N-terminal"/>
</dbReference>
<evidence type="ECO:0008006" key="11">
    <source>
        <dbReference type="Google" id="ProtNLM"/>
    </source>
</evidence>
<keyword evidence="7" id="KW-0479">Metal-binding</keyword>
<comment type="similarity">
    <text evidence="4">Belongs to the peptidase M29 family.</text>
</comment>
<dbReference type="PRINTS" id="PR00919">
    <property type="entry name" value="THERMOPTASE"/>
</dbReference>
<protein>
    <recommendedName>
        <fullName evidence="11">Aminopeptidase</fullName>
    </recommendedName>
</protein>
<dbReference type="GO" id="GO:0008237">
    <property type="term" value="F:metallopeptidase activity"/>
    <property type="evidence" value="ECO:0007669"/>
    <property type="project" value="UniProtKB-KW"/>
</dbReference>
<accession>A0A0F9NR20</accession>
<dbReference type="SUPFAM" id="SSF144052">
    <property type="entry name" value="Thermophilic metalloprotease-like"/>
    <property type="match status" value="1"/>
</dbReference>
<evidence type="ECO:0000313" key="10">
    <source>
        <dbReference type="EMBL" id="KKM83712.1"/>
    </source>
</evidence>
<evidence type="ECO:0000256" key="1">
    <source>
        <dbReference type="ARBA" id="ARBA00001941"/>
    </source>
</evidence>
<dbReference type="Gene3D" id="3.40.1830.10">
    <property type="entry name" value="Thermophilic metalloprotease (M29)"/>
    <property type="match status" value="1"/>
</dbReference>
<dbReference type="GO" id="GO:0006508">
    <property type="term" value="P:proteolysis"/>
    <property type="evidence" value="ECO:0007669"/>
    <property type="project" value="UniProtKB-KW"/>
</dbReference>
<organism evidence="10">
    <name type="scientific">marine sediment metagenome</name>
    <dbReference type="NCBI Taxonomy" id="412755"/>
    <lineage>
        <taxon>unclassified sequences</taxon>
        <taxon>metagenomes</taxon>
        <taxon>ecological metagenomes</taxon>
    </lineage>
</organism>
<evidence type="ECO:0000256" key="7">
    <source>
        <dbReference type="ARBA" id="ARBA00022723"/>
    </source>
</evidence>
<comment type="cofactor">
    <cofactor evidence="1">
        <name>Co(2+)</name>
        <dbReference type="ChEBI" id="CHEBI:48828"/>
    </cofactor>
</comment>
<keyword evidence="9" id="KW-0482">Metalloprotease</keyword>
<dbReference type="PANTHER" id="PTHR34448:SF1">
    <property type="entry name" value="BLL6088 PROTEIN"/>
    <property type="match status" value="1"/>
</dbReference>
<keyword evidence="5" id="KW-0031">Aminopeptidase</keyword>
<evidence type="ECO:0000256" key="6">
    <source>
        <dbReference type="ARBA" id="ARBA00022670"/>
    </source>
</evidence>
<gene>
    <name evidence="10" type="ORF">LCGC14_1306560</name>
</gene>
<dbReference type="EMBL" id="LAZR01007672">
    <property type="protein sequence ID" value="KKM83712.1"/>
    <property type="molecule type" value="Genomic_DNA"/>
</dbReference>
<evidence type="ECO:0000256" key="2">
    <source>
        <dbReference type="ARBA" id="ARBA00001946"/>
    </source>
</evidence>
<proteinExistence type="inferred from homology"/>
<reference evidence="10" key="1">
    <citation type="journal article" date="2015" name="Nature">
        <title>Complex archaea that bridge the gap between prokaryotes and eukaryotes.</title>
        <authorList>
            <person name="Spang A."/>
            <person name="Saw J.H."/>
            <person name="Jorgensen S.L."/>
            <person name="Zaremba-Niedzwiedzka K."/>
            <person name="Martijn J."/>
            <person name="Lind A.E."/>
            <person name="van Eijk R."/>
            <person name="Schleper C."/>
            <person name="Guy L."/>
            <person name="Ettema T.J."/>
        </authorList>
    </citation>
    <scope>NUCLEOTIDE SEQUENCE</scope>
</reference>